<dbReference type="AlphaFoldDB" id="A0A1S1U3P9"/>
<dbReference type="SUPFAM" id="SSF109854">
    <property type="entry name" value="DinB/YfiT-like putative metalloenzymes"/>
    <property type="match status" value="1"/>
</dbReference>
<dbReference type="Proteomes" id="UP000179840">
    <property type="component" value="Unassembled WGS sequence"/>
</dbReference>
<gene>
    <name evidence="1" type="ORF">AKG95_22625</name>
</gene>
<comment type="caution">
    <text evidence="1">The sequence shown here is derived from an EMBL/GenBank/DDBJ whole genome shotgun (WGS) entry which is preliminary data.</text>
</comment>
<dbReference type="Pfam" id="PF09351">
    <property type="entry name" value="DUF1993"/>
    <property type="match status" value="1"/>
</dbReference>
<dbReference type="Gene3D" id="1.20.120.450">
    <property type="entry name" value="dinb family like domain"/>
    <property type="match status" value="1"/>
</dbReference>
<dbReference type="InterPro" id="IPR034660">
    <property type="entry name" value="DinB/YfiT-like"/>
</dbReference>
<dbReference type="InterPro" id="IPR018531">
    <property type="entry name" value="DUF1993"/>
</dbReference>
<evidence type="ECO:0000313" key="2">
    <source>
        <dbReference type="Proteomes" id="UP000179840"/>
    </source>
</evidence>
<dbReference type="RefSeq" id="WP_071079144.1">
    <property type="nucleotide sequence ID" value="NZ_LFKP01000011.1"/>
</dbReference>
<dbReference type="PANTHER" id="PTHR36922:SF1">
    <property type="entry name" value="DUF1993 DOMAIN-CONTAINING PROTEIN"/>
    <property type="match status" value="1"/>
</dbReference>
<reference evidence="1 2" key="1">
    <citation type="submission" date="2015-06" db="EMBL/GenBank/DDBJ databases">
        <title>Draft genome sequencing of a biphenyl-degrading bacterium, Janthinobacterium lividum MEG1.</title>
        <authorList>
            <person name="Shimodaira J."/>
            <person name="Hatta T."/>
        </authorList>
    </citation>
    <scope>NUCLEOTIDE SEQUENCE [LARGE SCALE GENOMIC DNA]</scope>
    <source>
        <strain evidence="1 2">MEG1</strain>
    </source>
</reference>
<protein>
    <recommendedName>
        <fullName evidence="3">DUF1993 domain-containing protein</fullName>
    </recommendedName>
</protein>
<dbReference type="EMBL" id="LFKP01000011">
    <property type="protein sequence ID" value="OHV95077.1"/>
    <property type="molecule type" value="Genomic_DNA"/>
</dbReference>
<accession>A0A1S1U3P9</accession>
<proteinExistence type="predicted"/>
<dbReference type="PANTHER" id="PTHR36922">
    <property type="entry name" value="BLL2446 PROTEIN"/>
    <property type="match status" value="1"/>
</dbReference>
<sequence length="173" mass="19018">MSVYAITISCFAQMLRSLTTLLTKGEERAQALGFEVQNLLDARLAPDMHTLARQVEFTCTQAQEAVCRLTRQALPRLATPADMRQAKALIEDTLAMLAAADHAAIDAGAQQPVSITLAGGLSFDMTGLEYALNWATPQFYFHLVTAYNILRHNGVPLGKAEYVQHMFAYARQA</sequence>
<evidence type="ECO:0008006" key="3">
    <source>
        <dbReference type="Google" id="ProtNLM"/>
    </source>
</evidence>
<evidence type="ECO:0000313" key="1">
    <source>
        <dbReference type="EMBL" id="OHV95077.1"/>
    </source>
</evidence>
<name>A0A1S1U3P9_9BURK</name>
<organism evidence="1 2">
    <name type="scientific">Janthinobacterium lividum</name>
    <dbReference type="NCBI Taxonomy" id="29581"/>
    <lineage>
        <taxon>Bacteria</taxon>
        <taxon>Pseudomonadati</taxon>
        <taxon>Pseudomonadota</taxon>
        <taxon>Betaproteobacteria</taxon>
        <taxon>Burkholderiales</taxon>
        <taxon>Oxalobacteraceae</taxon>
        <taxon>Janthinobacterium</taxon>
    </lineage>
</organism>